<dbReference type="FunFam" id="2.40.100.10:FF:000074">
    <property type="entry name" value="Peptidyl-prolyl cis-trans isomerase"/>
    <property type="match status" value="1"/>
</dbReference>
<evidence type="ECO:0000256" key="4">
    <source>
        <dbReference type="ARBA" id="ARBA00022946"/>
    </source>
</evidence>
<comment type="similarity">
    <text evidence="3 7">Belongs to the cyclophilin-type PPIase family.</text>
</comment>
<keyword evidence="8" id="KW-0472">Membrane</keyword>
<name>A0A6A3CR36_HIBSY</name>
<accession>A0A6A3CR36</accession>
<reference evidence="10" key="1">
    <citation type="submission" date="2019-09" db="EMBL/GenBank/DDBJ databases">
        <title>Draft genome information of white flower Hibiscus syriacus.</title>
        <authorList>
            <person name="Kim Y.-M."/>
        </authorList>
    </citation>
    <scope>NUCLEOTIDE SEQUENCE [LARGE SCALE GENOMIC DNA]</scope>
    <source>
        <strain evidence="10">YM2019G1</strain>
    </source>
</reference>
<dbReference type="InterPro" id="IPR002130">
    <property type="entry name" value="Cyclophilin-type_PPIase_dom"/>
</dbReference>
<keyword evidence="8" id="KW-0812">Transmembrane</keyword>
<evidence type="ECO:0000313" key="11">
    <source>
        <dbReference type="Proteomes" id="UP000436088"/>
    </source>
</evidence>
<dbReference type="PRINTS" id="PR00153">
    <property type="entry name" value="CSAPPISMRASE"/>
</dbReference>
<organism evidence="10 11">
    <name type="scientific">Hibiscus syriacus</name>
    <name type="common">Rose of Sharon</name>
    <dbReference type="NCBI Taxonomy" id="106335"/>
    <lineage>
        <taxon>Eukaryota</taxon>
        <taxon>Viridiplantae</taxon>
        <taxon>Streptophyta</taxon>
        <taxon>Embryophyta</taxon>
        <taxon>Tracheophyta</taxon>
        <taxon>Spermatophyta</taxon>
        <taxon>Magnoliopsida</taxon>
        <taxon>eudicotyledons</taxon>
        <taxon>Gunneridae</taxon>
        <taxon>Pentapetalae</taxon>
        <taxon>rosids</taxon>
        <taxon>malvids</taxon>
        <taxon>Malvales</taxon>
        <taxon>Malvaceae</taxon>
        <taxon>Malvoideae</taxon>
        <taxon>Hibiscus</taxon>
    </lineage>
</organism>
<dbReference type="PANTHER" id="PTHR47269:SF1">
    <property type="entry name" value="PEPTIDYL-PROLYL CIS-TRANS ISOMERASE CYP21-4"/>
    <property type="match status" value="1"/>
</dbReference>
<keyword evidence="8" id="KW-1133">Transmembrane helix</keyword>
<dbReference type="PANTHER" id="PTHR47269">
    <property type="entry name" value="PEPTIDYL-PROLYL CIS-TRANS ISOMERASE CYP21-4"/>
    <property type="match status" value="1"/>
</dbReference>
<dbReference type="GO" id="GO:0003755">
    <property type="term" value="F:peptidyl-prolyl cis-trans isomerase activity"/>
    <property type="evidence" value="ECO:0007669"/>
    <property type="project" value="UniProtKB-UniRule"/>
</dbReference>
<evidence type="ECO:0000256" key="3">
    <source>
        <dbReference type="ARBA" id="ARBA00007365"/>
    </source>
</evidence>
<dbReference type="EMBL" id="VEPZ02000197">
    <property type="protein sequence ID" value="KAE8730954.1"/>
    <property type="molecule type" value="Genomic_DNA"/>
</dbReference>
<evidence type="ECO:0000259" key="9">
    <source>
        <dbReference type="PROSITE" id="PS50072"/>
    </source>
</evidence>
<dbReference type="Gene3D" id="2.40.100.10">
    <property type="entry name" value="Cyclophilin-like"/>
    <property type="match status" value="1"/>
</dbReference>
<evidence type="ECO:0000256" key="7">
    <source>
        <dbReference type="RuleBase" id="RU363019"/>
    </source>
</evidence>
<dbReference type="Pfam" id="PF00160">
    <property type="entry name" value="Pro_isomerase"/>
    <property type="match status" value="1"/>
</dbReference>
<dbReference type="SUPFAM" id="SSF50891">
    <property type="entry name" value="Cyclophilin-like"/>
    <property type="match status" value="1"/>
</dbReference>
<evidence type="ECO:0000313" key="10">
    <source>
        <dbReference type="EMBL" id="KAE8730954.1"/>
    </source>
</evidence>
<dbReference type="InterPro" id="IPR029000">
    <property type="entry name" value="Cyclophilin-like_dom_sf"/>
</dbReference>
<dbReference type="OrthoDB" id="271386at2759"/>
<dbReference type="AlphaFoldDB" id="A0A6A3CR36"/>
<evidence type="ECO:0000256" key="8">
    <source>
        <dbReference type="SAM" id="Phobius"/>
    </source>
</evidence>
<comment type="caution">
    <text evidence="10">The sequence shown here is derived from an EMBL/GenBank/DDBJ whole genome shotgun (WGS) entry which is preliminary data.</text>
</comment>
<evidence type="ECO:0000256" key="6">
    <source>
        <dbReference type="ARBA" id="ARBA00023186"/>
    </source>
</evidence>
<keyword evidence="4" id="KW-0809">Transit peptide</keyword>
<protein>
    <recommendedName>
        <fullName evidence="7">Peptidyl-prolyl cis-trans isomerase</fullName>
        <shortName evidence="7">PPIase</shortName>
        <ecNumber evidence="7">5.2.1.8</ecNumber>
    </recommendedName>
</protein>
<evidence type="ECO:0000256" key="5">
    <source>
        <dbReference type="ARBA" id="ARBA00023110"/>
    </source>
</evidence>
<feature type="domain" description="PPIase cyclophilin-type" evidence="9">
    <location>
        <begin position="77"/>
        <end position="230"/>
    </location>
</feature>
<gene>
    <name evidence="10" type="ORF">F3Y22_tig00002841pilonHSYRG00069</name>
</gene>
<proteinExistence type="inferred from homology"/>
<keyword evidence="7 10" id="KW-0413">Isomerase</keyword>
<evidence type="ECO:0000256" key="1">
    <source>
        <dbReference type="ARBA" id="ARBA00000971"/>
    </source>
</evidence>
<keyword evidence="11" id="KW-1185">Reference proteome</keyword>
<evidence type="ECO:0000256" key="2">
    <source>
        <dbReference type="ARBA" id="ARBA00002388"/>
    </source>
</evidence>
<dbReference type="EC" id="5.2.1.8" evidence="7"/>
<feature type="transmembrane region" description="Helical" evidence="8">
    <location>
        <begin position="21"/>
        <end position="43"/>
    </location>
</feature>
<dbReference type="PROSITE" id="PS50072">
    <property type="entry name" value="CSA_PPIASE_2"/>
    <property type="match status" value="1"/>
</dbReference>
<comment type="function">
    <text evidence="2 7">PPIases accelerate the folding of proteins. It catalyzes the cis-trans isomerization of proline imidic peptide bonds in oligopeptides.</text>
</comment>
<sequence length="234" mass="26505">MARIKPQALLIQSKMQKRPPRIGVVTILFCSLIVLLILSSLIATSRHWSQRSRDQIGTGLSNYEHVDEIADSKKYDLPGYVVLNTSKGYITIELFKDGSPETVDKFLDLCQKGHFKGMPFHHVIKNYVILGGHSQELGGIEDWTSKTKLHRRLPISLKHEAFMVGTTKIKEDGKAFQLFITTAPIPDLNEKLTVFGRVIKGEDVVQEIEEVDTDRHYRPTSPEGIINVTLRQEI</sequence>
<keyword evidence="6" id="KW-0143">Chaperone</keyword>
<keyword evidence="5 7" id="KW-0697">Rotamase</keyword>
<dbReference type="Proteomes" id="UP000436088">
    <property type="component" value="Unassembled WGS sequence"/>
</dbReference>
<comment type="catalytic activity">
    <reaction evidence="1 7">
        <text>[protein]-peptidylproline (omega=180) = [protein]-peptidylproline (omega=0)</text>
        <dbReference type="Rhea" id="RHEA:16237"/>
        <dbReference type="Rhea" id="RHEA-COMP:10747"/>
        <dbReference type="Rhea" id="RHEA-COMP:10748"/>
        <dbReference type="ChEBI" id="CHEBI:83833"/>
        <dbReference type="ChEBI" id="CHEBI:83834"/>
        <dbReference type="EC" id="5.2.1.8"/>
    </reaction>
</comment>
<dbReference type="CDD" id="cd00317">
    <property type="entry name" value="cyclophilin"/>
    <property type="match status" value="1"/>
</dbReference>